<gene>
    <name evidence="2" type="ORF">SAMN02745126_04650</name>
</gene>
<evidence type="ECO:0000256" key="1">
    <source>
        <dbReference type="SAM" id="SignalP"/>
    </source>
</evidence>
<feature type="signal peptide" evidence="1">
    <location>
        <begin position="1"/>
        <end position="23"/>
    </location>
</feature>
<name>A0A1T4SGX1_9HYPH</name>
<feature type="chain" id="PRO_5013160001" description="UrcA family protein" evidence="1">
    <location>
        <begin position="24"/>
        <end position="110"/>
    </location>
</feature>
<dbReference type="RefSeq" id="WP_085936352.1">
    <property type="nucleotide sequence ID" value="NZ_FUWJ01000008.1"/>
</dbReference>
<keyword evidence="1" id="KW-0732">Signal</keyword>
<evidence type="ECO:0008006" key="4">
    <source>
        <dbReference type="Google" id="ProtNLM"/>
    </source>
</evidence>
<dbReference type="Proteomes" id="UP000190092">
    <property type="component" value="Unassembled WGS sequence"/>
</dbReference>
<evidence type="ECO:0000313" key="3">
    <source>
        <dbReference type="Proteomes" id="UP000190092"/>
    </source>
</evidence>
<accession>A0A1T4SGX1</accession>
<sequence>MRSIARSFLLVCFIALLVGPSWAIDKEAASLPKSLHNAPPDIVALAGREAACRRWLTAEVTDEASDTRIEHALSHLRCDSLAMEATVLQRKYAQSDSALKALVTARSLGP</sequence>
<evidence type="ECO:0000313" key="2">
    <source>
        <dbReference type="EMBL" id="SKA27435.1"/>
    </source>
</evidence>
<protein>
    <recommendedName>
        <fullName evidence="4">UrcA family protein</fullName>
    </recommendedName>
</protein>
<organism evidence="2 3">
    <name type="scientific">Enhydrobacter aerosaccus</name>
    <dbReference type="NCBI Taxonomy" id="225324"/>
    <lineage>
        <taxon>Bacteria</taxon>
        <taxon>Pseudomonadati</taxon>
        <taxon>Pseudomonadota</taxon>
        <taxon>Alphaproteobacteria</taxon>
        <taxon>Hyphomicrobiales</taxon>
        <taxon>Enhydrobacter</taxon>
    </lineage>
</organism>
<dbReference type="AlphaFoldDB" id="A0A1T4SGX1"/>
<proteinExistence type="predicted"/>
<dbReference type="STRING" id="225324.SAMN02745126_04650"/>
<dbReference type="EMBL" id="FUWJ01000008">
    <property type="protein sequence ID" value="SKA27435.1"/>
    <property type="molecule type" value="Genomic_DNA"/>
</dbReference>
<reference evidence="3" key="1">
    <citation type="submission" date="2017-02" db="EMBL/GenBank/DDBJ databases">
        <authorList>
            <person name="Varghese N."/>
            <person name="Submissions S."/>
        </authorList>
    </citation>
    <scope>NUCLEOTIDE SEQUENCE [LARGE SCALE GENOMIC DNA]</scope>
    <source>
        <strain evidence="3">ATCC 27094</strain>
    </source>
</reference>
<keyword evidence="3" id="KW-1185">Reference proteome</keyword>